<feature type="non-terminal residue" evidence="1">
    <location>
        <position position="1"/>
    </location>
</feature>
<name>A0A3B1D0E6_9ZZZZ</name>
<gene>
    <name evidence="1" type="ORF">MNBD_NITROSPIRAE01-196</name>
</gene>
<dbReference type="EMBL" id="UOGF01000086">
    <property type="protein sequence ID" value="VAX32291.1"/>
    <property type="molecule type" value="Genomic_DNA"/>
</dbReference>
<proteinExistence type="predicted"/>
<dbReference type="AlphaFoldDB" id="A0A3B1D0E6"/>
<evidence type="ECO:0000313" key="1">
    <source>
        <dbReference type="EMBL" id="VAX32291.1"/>
    </source>
</evidence>
<protein>
    <submittedName>
        <fullName evidence="1">Uncharacterized protein</fullName>
    </submittedName>
</protein>
<organism evidence="1">
    <name type="scientific">hydrothermal vent metagenome</name>
    <dbReference type="NCBI Taxonomy" id="652676"/>
    <lineage>
        <taxon>unclassified sequences</taxon>
        <taxon>metagenomes</taxon>
        <taxon>ecological metagenomes</taxon>
    </lineage>
</organism>
<reference evidence="1" key="1">
    <citation type="submission" date="2018-06" db="EMBL/GenBank/DDBJ databases">
        <authorList>
            <person name="Zhirakovskaya E."/>
        </authorList>
    </citation>
    <scope>NUCLEOTIDE SEQUENCE</scope>
</reference>
<sequence length="70" mass="7209">LDNPGRGAIAAPTSGGTSFEGVQAPGFVYDPVIKKFVGWGGGSSVYVLDPDTWVWTEISPADGNTVNPGK</sequence>
<accession>A0A3B1D0E6</accession>